<evidence type="ECO:0000313" key="15">
    <source>
        <dbReference type="Proteomes" id="UP000030101"/>
    </source>
</evidence>
<dbReference type="EMBL" id="JQZV01000013">
    <property type="protein sequence ID" value="KGN91911.1"/>
    <property type="molecule type" value="Genomic_DNA"/>
</dbReference>
<evidence type="ECO:0000256" key="4">
    <source>
        <dbReference type="ARBA" id="ARBA00022679"/>
    </source>
</evidence>
<evidence type="ECO:0000256" key="1">
    <source>
        <dbReference type="ARBA" id="ARBA00001946"/>
    </source>
</evidence>
<reference evidence="14 15" key="1">
    <citation type="submission" date="2014-08" db="EMBL/GenBank/DDBJ databases">
        <title>Porphyromonas canoris strain:OH2762 Genome sequencing.</title>
        <authorList>
            <person name="Wallis C."/>
            <person name="Deusch O."/>
            <person name="O'Flynn C."/>
            <person name="Davis I."/>
            <person name="Jospin G."/>
            <person name="Darling A.E."/>
            <person name="Coil D.A."/>
            <person name="Alexiev A."/>
            <person name="Horsfall A."/>
            <person name="Kirkwood N."/>
            <person name="Harris S."/>
            <person name="Eisen J.A."/>
        </authorList>
    </citation>
    <scope>NUCLEOTIDE SEQUENCE [LARGE SCALE GENOMIC DNA]</scope>
    <source>
        <strain evidence="15">COT-108 OH2762</strain>
    </source>
</reference>
<evidence type="ECO:0000256" key="5">
    <source>
        <dbReference type="ARBA" id="ARBA00022694"/>
    </source>
</evidence>
<feature type="binding site" evidence="10">
    <location>
        <begin position="11"/>
        <end position="16"/>
    </location>
    <ligand>
        <name>substrate</name>
    </ligand>
</feature>
<comment type="subunit">
    <text evidence="10">Monomer.</text>
</comment>
<evidence type="ECO:0000256" key="13">
    <source>
        <dbReference type="RuleBase" id="RU003785"/>
    </source>
</evidence>
<organism evidence="14 15">
    <name type="scientific">Porphyromonas canoris</name>
    <dbReference type="NCBI Taxonomy" id="36875"/>
    <lineage>
        <taxon>Bacteria</taxon>
        <taxon>Pseudomonadati</taxon>
        <taxon>Bacteroidota</taxon>
        <taxon>Bacteroidia</taxon>
        <taxon>Bacteroidales</taxon>
        <taxon>Porphyromonadaceae</taxon>
        <taxon>Porphyromonas</taxon>
    </lineage>
</organism>
<accession>A0ABR4XK95</accession>
<evidence type="ECO:0000313" key="14">
    <source>
        <dbReference type="EMBL" id="KGN91911.1"/>
    </source>
</evidence>
<dbReference type="NCBIfam" id="TIGR00174">
    <property type="entry name" value="miaA"/>
    <property type="match status" value="1"/>
</dbReference>
<dbReference type="Proteomes" id="UP000030101">
    <property type="component" value="Unassembled WGS sequence"/>
</dbReference>
<evidence type="ECO:0000256" key="6">
    <source>
        <dbReference type="ARBA" id="ARBA00022741"/>
    </source>
</evidence>
<comment type="similarity">
    <text evidence="3 10 13">Belongs to the IPP transferase family.</text>
</comment>
<evidence type="ECO:0000256" key="3">
    <source>
        <dbReference type="ARBA" id="ARBA00005842"/>
    </source>
</evidence>
<feature type="region of interest" description="Interaction with substrate tRNA" evidence="10">
    <location>
        <begin position="36"/>
        <end position="39"/>
    </location>
</feature>
<feature type="binding site" evidence="10">
    <location>
        <begin position="9"/>
        <end position="16"/>
    </location>
    <ligand>
        <name>ATP</name>
        <dbReference type="ChEBI" id="CHEBI:30616"/>
    </ligand>
</feature>
<evidence type="ECO:0000256" key="10">
    <source>
        <dbReference type="HAMAP-Rule" id="MF_00185"/>
    </source>
</evidence>
<dbReference type="EC" id="2.5.1.75" evidence="10"/>
<evidence type="ECO:0000256" key="8">
    <source>
        <dbReference type="ARBA" id="ARBA00022842"/>
    </source>
</evidence>
<feature type="site" description="Interaction with substrate tRNA" evidence="10">
    <location>
        <position position="124"/>
    </location>
</feature>
<comment type="caution">
    <text evidence="14">The sequence shown here is derived from an EMBL/GenBank/DDBJ whole genome shotgun (WGS) entry which is preliminary data.</text>
</comment>
<dbReference type="SUPFAM" id="SSF52540">
    <property type="entry name" value="P-loop containing nucleoside triphosphate hydrolases"/>
    <property type="match status" value="2"/>
</dbReference>
<keyword evidence="4 10" id="KW-0808">Transferase</keyword>
<evidence type="ECO:0000256" key="7">
    <source>
        <dbReference type="ARBA" id="ARBA00022840"/>
    </source>
</evidence>
<dbReference type="HAMAP" id="MF_00185">
    <property type="entry name" value="IPP_trans"/>
    <property type="match status" value="1"/>
</dbReference>
<comment type="catalytic activity">
    <reaction evidence="9 10 11">
        <text>adenosine(37) in tRNA + dimethylallyl diphosphate = N(6)-dimethylallyladenosine(37) in tRNA + diphosphate</text>
        <dbReference type="Rhea" id="RHEA:26482"/>
        <dbReference type="Rhea" id="RHEA-COMP:10162"/>
        <dbReference type="Rhea" id="RHEA-COMP:10375"/>
        <dbReference type="ChEBI" id="CHEBI:33019"/>
        <dbReference type="ChEBI" id="CHEBI:57623"/>
        <dbReference type="ChEBI" id="CHEBI:74411"/>
        <dbReference type="ChEBI" id="CHEBI:74415"/>
        <dbReference type="EC" id="2.5.1.75"/>
    </reaction>
</comment>
<dbReference type="PANTHER" id="PTHR11088:SF60">
    <property type="entry name" value="TRNA DIMETHYLALLYLTRANSFERASE"/>
    <property type="match status" value="1"/>
</dbReference>
<evidence type="ECO:0000256" key="2">
    <source>
        <dbReference type="ARBA" id="ARBA00003213"/>
    </source>
</evidence>
<dbReference type="InterPro" id="IPR027417">
    <property type="entry name" value="P-loop_NTPase"/>
</dbReference>
<comment type="cofactor">
    <cofactor evidence="1 10">
        <name>Mg(2+)</name>
        <dbReference type="ChEBI" id="CHEBI:18420"/>
    </cofactor>
</comment>
<dbReference type="Gene3D" id="3.40.50.300">
    <property type="entry name" value="P-loop containing nucleotide triphosphate hydrolases"/>
    <property type="match status" value="1"/>
</dbReference>
<comment type="function">
    <text evidence="2 10 12">Catalyzes the transfer of a dimethylallyl group onto the adenine at position 37 in tRNAs that read codons beginning with uridine, leading to the formation of N6-(dimethylallyl)adenosine (i(6)A).</text>
</comment>
<keyword evidence="5 10" id="KW-0819">tRNA processing</keyword>
<dbReference type="InterPro" id="IPR039657">
    <property type="entry name" value="Dimethylallyltransferase"/>
</dbReference>
<feature type="site" description="Interaction with substrate tRNA" evidence="10">
    <location>
        <position position="102"/>
    </location>
</feature>
<dbReference type="PANTHER" id="PTHR11088">
    <property type="entry name" value="TRNA DIMETHYLALLYLTRANSFERASE"/>
    <property type="match status" value="1"/>
</dbReference>
<keyword evidence="15" id="KW-1185">Reference proteome</keyword>
<keyword evidence="8 10" id="KW-0460">Magnesium</keyword>
<comment type="caution">
    <text evidence="10">Lacks conserved residue(s) required for the propagation of feature annotation.</text>
</comment>
<dbReference type="Pfam" id="PF01715">
    <property type="entry name" value="IPPT"/>
    <property type="match status" value="1"/>
</dbReference>
<proteinExistence type="inferred from homology"/>
<evidence type="ECO:0000256" key="9">
    <source>
        <dbReference type="ARBA" id="ARBA00049563"/>
    </source>
</evidence>
<protein>
    <recommendedName>
        <fullName evidence="10">tRNA dimethylallyltransferase</fullName>
        <ecNumber evidence="10">2.5.1.75</ecNumber>
    </recommendedName>
    <alternativeName>
        <fullName evidence="10">Dimethylallyl diphosphate:tRNA dimethylallyltransferase</fullName>
        <shortName evidence="10">DMAPP:tRNA dimethylallyltransferase</shortName>
        <shortName evidence="10">DMATase</shortName>
    </alternativeName>
    <alternativeName>
        <fullName evidence="10">Isopentenyl-diphosphate:tRNA isopentenyltransferase</fullName>
        <shortName evidence="10">IPP transferase</shortName>
        <shortName evidence="10">IPPT</shortName>
        <shortName evidence="10">IPTase</shortName>
    </alternativeName>
</protein>
<sequence>MPALIVLLGPTGVGKTALSIALAKWLGSGVEIFSSDSRQIYKEMVIGTAAPTPEELAAVPHHFIGFKSVTDYFSASAFEALAMEKLSSYFKQTPVAILCGGSMMYTDALCFGIDEIPDVDPDIRRELYEQYDNEGIGFALKQLEKADPEYLTKVDRNNYKRILHALEVYLTTGLPFSSFHRRSAKQRPFRIIRIGLNRDRAELYDRINRRVDEMVRNGLVDEVKALLPYRTLNALNTVGYKEIFEYLDGICTLEEAVAKMKKNTRTYARKQLTWYRKAEDIVWFSPEDLEEIKCYLSSRLEIEV</sequence>
<keyword evidence="6 10" id="KW-0547">Nucleotide-binding</keyword>
<dbReference type="InterPro" id="IPR018022">
    <property type="entry name" value="IPT"/>
</dbReference>
<evidence type="ECO:0000256" key="12">
    <source>
        <dbReference type="RuleBase" id="RU003784"/>
    </source>
</evidence>
<gene>
    <name evidence="10" type="primary">miaA</name>
    <name evidence="14" type="ORF">HQ43_07545</name>
</gene>
<dbReference type="Gene3D" id="1.10.20.140">
    <property type="match status" value="1"/>
</dbReference>
<dbReference type="GO" id="GO:0016740">
    <property type="term" value="F:transferase activity"/>
    <property type="evidence" value="ECO:0007669"/>
    <property type="project" value="UniProtKB-KW"/>
</dbReference>
<keyword evidence="7 10" id="KW-0067">ATP-binding</keyword>
<evidence type="ECO:0000256" key="11">
    <source>
        <dbReference type="RuleBase" id="RU003783"/>
    </source>
</evidence>
<name>A0ABR4XK95_9PORP</name>